<organism evidence="2 3">
    <name type="scientific">Seminavis robusta</name>
    <dbReference type="NCBI Taxonomy" id="568900"/>
    <lineage>
        <taxon>Eukaryota</taxon>
        <taxon>Sar</taxon>
        <taxon>Stramenopiles</taxon>
        <taxon>Ochrophyta</taxon>
        <taxon>Bacillariophyta</taxon>
        <taxon>Bacillariophyceae</taxon>
        <taxon>Bacillariophycidae</taxon>
        <taxon>Naviculales</taxon>
        <taxon>Naviculaceae</taxon>
        <taxon>Seminavis</taxon>
    </lineage>
</organism>
<proteinExistence type="predicted"/>
<name>A0A9N8H696_9STRA</name>
<evidence type="ECO:0000256" key="1">
    <source>
        <dbReference type="SAM" id="MobiDB-lite"/>
    </source>
</evidence>
<keyword evidence="3" id="KW-1185">Reference proteome</keyword>
<feature type="compositionally biased region" description="Basic and acidic residues" evidence="1">
    <location>
        <begin position="25"/>
        <end position="35"/>
    </location>
</feature>
<dbReference type="OrthoDB" id="42069at2759"/>
<reference evidence="2" key="1">
    <citation type="submission" date="2020-06" db="EMBL/GenBank/DDBJ databases">
        <authorList>
            <consortium name="Plant Systems Biology data submission"/>
        </authorList>
    </citation>
    <scope>NUCLEOTIDE SEQUENCE</scope>
    <source>
        <strain evidence="2">D6</strain>
    </source>
</reference>
<feature type="compositionally biased region" description="Polar residues" evidence="1">
    <location>
        <begin position="165"/>
        <end position="178"/>
    </location>
</feature>
<evidence type="ECO:0000313" key="3">
    <source>
        <dbReference type="Proteomes" id="UP001153069"/>
    </source>
</evidence>
<comment type="caution">
    <text evidence="2">The sequence shown here is derived from an EMBL/GenBank/DDBJ whole genome shotgun (WGS) entry which is preliminary data.</text>
</comment>
<dbReference type="EMBL" id="CAICTM010000138">
    <property type="protein sequence ID" value="CAB9502541.1"/>
    <property type="molecule type" value="Genomic_DNA"/>
</dbReference>
<dbReference type="AlphaFoldDB" id="A0A9N8H696"/>
<protein>
    <submittedName>
        <fullName evidence="2">Uncharacterized protein</fullName>
    </submittedName>
</protein>
<feature type="region of interest" description="Disordered" evidence="1">
    <location>
        <begin position="1"/>
        <end position="35"/>
    </location>
</feature>
<accession>A0A9N8H696</accession>
<sequence>MKAQDDPSRSSSPEGEEDAIMPVKDSPDSEFHRRGSVDTSCIRHNAHVNHRSTREVSPHRGSTMVSTLNSRNTAIMQDDSEAAKLVDNRPSFVLRSLTGDLDDIVNDVARRAGRHKARKDKPPSPTLNRQITPKDGLKPVRVSRVFRVKKEGYDGGPKSPVPPDSTETSVSSGNNSPLGFQDPQDQIPLLPAQQQPVLKRTSTVDSRNRFIKMLESKTLTSFRHLNHRMVANNKPRTYMSRLFVTFQDCLEKLEAQNTNASKLESMAILIHECMSGDSRNYHSVQHVFDISDDFSEDDPIAVLAAMFHDCIYYNVDGGLNEHQKQVLHGCFQPDEPSSPQSQTSTSAPQMICRAHQACHADSALRMVETIFGYEHGEEITAQKGLNEFLSAVVAVRQLGDHITTAQCAKIACCIAATIPFRNKPIEGEKTHMEKLYENMVEANALFKLERSEEELVKDVQRAAKVANSDIGNFGSDDIYHFLDNTWSLLTETNTTLRRSFLFTVMEFQHSLYKMNGFFNFLDPAAIFATFQNDPPMEELAKLTEQARSNLEIGQKYVGAKLLSASVLAAFAALTGGDAPLSLFVGDLPSRHHQSQSINDALPGVKDNPFFNASDEEDVKDHLDMTTYQILSGGRRSETSFDVKQSPLGAFLYAVVGDRGLNMILEHKELYPMTEENAIALLSCLPREVTRYLAKSIACVAVSRTDAIMEVVDSLPARSYGRASMTGSTPQTVTITEGEELDMDDAR</sequence>
<feature type="region of interest" description="Disordered" evidence="1">
    <location>
        <begin position="111"/>
        <end position="183"/>
    </location>
</feature>
<evidence type="ECO:0000313" key="2">
    <source>
        <dbReference type="EMBL" id="CAB9502541.1"/>
    </source>
</evidence>
<dbReference type="Proteomes" id="UP001153069">
    <property type="component" value="Unassembled WGS sequence"/>
</dbReference>
<gene>
    <name evidence="2" type="ORF">SEMRO_139_G065160.1</name>
</gene>